<proteinExistence type="inferred from homology"/>
<dbReference type="PANTHER" id="PTHR33365:SF7">
    <property type="entry name" value="TAT PATHWAY SIGNAL SEQUENCE"/>
    <property type="match status" value="1"/>
</dbReference>
<name>A0A9N9KMG8_9HELO</name>
<dbReference type="AlphaFoldDB" id="A0A9N9KMG8"/>
<organism evidence="4 5">
    <name type="scientific">Hymenoscyphus fraxineus</name>
    <dbReference type="NCBI Taxonomy" id="746836"/>
    <lineage>
        <taxon>Eukaryota</taxon>
        <taxon>Fungi</taxon>
        <taxon>Dikarya</taxon>
        <taxon>Ascomycota</taxon>
        <taxon>Pezizomycotina</taxon>
        <taxon>Leotiomycetes</taxon>
        <taxon>Helotiales</taxon>
        <taxon>Helotiaceae</taxon>
        <taxon>Hymenoscyphus</taxon>
    </lineage>
</organism>
<feature type="compositionally biased region" description="Basic and acidic residues" evidence="2">
    <location>
        <begin position="15"/>
        <end position="24"/>
    </location>
</feature>
<reference evidence="4" key="1">
    <citation type="submission" date="2021-07" db="EMBL/GenBank/DDBJ databases">
        <authorList>
            <person name="Durling M."/>
        </authorList>
    </citation>
    <scope>NUCLEOTIDE SEQUENCE</scope>
</reference>
<dbReference type="PANTHER" id="PTHR33365">
    <property type="entry name" value="YALI0B05434P"/>
    <property type="match status" value="1"/>
</dbReference>
<dbReference type="Pfam" id="PF11807">
    <property type="entry name" value="UstYa"/>
    <property type="match status" value="1"/>
</dbReference>
<dbReference type="GO" id="GO:0043386">
    <property type="term" value="P:mycotoxin biosynthetic process"/>
    <property type="evidence" value="ECO:0007669"/>
    <property type="project" value="InterPro"/>
</dbReference>
<evidence type="ECO:0000256" key="1">
    <source>
        <dbReference type="ARBA" id="ARBA00035112"/>
    </source>
</evidence>
<comment type="caution">
    <text evidence="4">The sequence shown here is derived from an EMBL/GenBank/DDBJ whole genome shotgun (WGS) entry which is preliminary data.</text>
</comment>
<protein>
    <recommendedName>
        <fullName evidence="6">Tat pathway signal sequence protein</fullName>
    </recommendedName>
</protein>
<feature type="region of interest" description="Disordered" evidence="2">
    <location>
        <begin position="1"/>
        <end position="28"/>
    </location>
</feature>
<dbReference type="InterPro" id="IPR021765">
    <property type="entry name" value="UstYa-like"/>
</dbReference>
<sequence length="259" mass="29561">MEEREAHYSLLRRRGSSEEKDTSGRPKVAYSTTISTPVLIHLCILLLYCTVTFTIIKIHSSAPRSLPVLPNAINGLTTLYDTRVYNLLNHSKYVGPPSDQSIDESWIELLDPMYIRVQRSELERNGRTSVSLGRNGKEPESFLAWLGVFHELHCVKLLRQWKYKSHYFPNITANEADNLESHTDHCLDRIRAAFMCHPDTSSLVTFNWSNNQQPVVNGTKTLHSCINWKELIESTRTRAVSPQELAILKNPLSEIGDNN</sequence>
<feature type="transmembrane region" description="Helical" evidence="3">
    <location>
        <begin position="38"/>
        <end position="56"/>
    </location>
</feature>
<accession>A0A9N9KMG8</accession>
<keyword evidence="3" id="KW-1133">Transmembrane helix</keyword>
<evidence type="ECO:0008006" key="6">
    <source>
        <dbReference type="Google" id="ProtNLM"/>
    </source>
</evidence>
<dbReference type="Proteomes" id="UP000696280">
    <property type="component" value="Unassembled WGS sequence"/>
</dbReference>
<evidence type="ECO:0000313" key="5">
    <source>
        <dbReference type="Proteomes" id="UP000696280"/>
    </source>
</evidence>
<keyword evidence="3" id="KW-0472">Membrane</keyword>
<dbReference type="OrthoDB" id="3687641at2759"/>
<keyword evidence="3" id="KW-0812">Transmembrane</keyword>
<keyword evidence="5" id="KW-1185">Reference proteome</keyword>
<evidence type="ECO:0000256" key="2">
    <source>
        <dbReference type="SAM" id="MobiDB-lite"/>
    </source>
</evidence>
<dbReference type="EMBL" id="CAJVRL010000001">
    <property type="protein sequence ID" value="CAG8948660.1"/>
    <property type="molecule type" value="Genomic_DNA"/>
</dbReference>
<evidence type="ECO:0000256" key="3">
    <source>
        <dbReference type="SAM" id="Phobius"/>
    </source>
</evidence>
<evidence type="ECO:0000313" key="4">
    <source>
        <dbReference type="EMBL" id="CAG8948660.1"/>
    </source>
</evidence>
<gene>
    <name evidence="4" type="ORF">HYFRA_00001780</name>
</gene>
<comment type="similarity">
    <text evidence="1">Belongs to the ustYa family.</text>
</comment>